<name>A0AAW2XFD0_9LAMI</name>
<accession>A0AAW2XFD0</accession>
<dbReference type="EMBL" id="JACGWN010000004">
    <property type="protein sequence ID" value="KAL0452752.1"/>
    <property type="molecule type" value="Genomic_DNA"/>
</dbReference>
<protein>
    <submittedName>
        <fullName evidence="5">Glycosyltransferase family 64 protein C4</fullName>
    </submittedName>
</protein>
<dbReference type="InterPro" id="IPR053318">
    <property type="entry name" value="GT64"/>
</dbReference>
<feature type="domain" description="Glycosyl transferase 64" evidence="4">
    <location>
        <begin position="105"/>
        <end position="226"/>
    </location>
</feature>
<evidence type="ECO:0000256" key="1">
    <source>
        <dbReference type="ARBA" id="ARBA00008700"/>
    </source>
</evidence>
<evidence type="ECO:0000256" key="3">
    <source>
        <dbReference type="ARBA" id="ARBA00023157"/>
    </source>
</evidence>
<evidence type="ECO:0000313" key="5">
    <source>
        <dbReference type="EMBL" id="KAL0452752.1"/>
    </source>
</evidence>
<reference evidence="5" key="1">
    <citation type="submission" date="2020-06" db="EMBL/GenBank/DDBJ databases">
        <authorList>
            <person name="Li T."/>
            <person name="Hu X."/>
            <person name="Zhang T."/>
            <person name="Song X."/>
            <person name="Zhang H."/>
            <person name="Dai N."/>
            <person name="Sheng W."/>
            <person name="Hou X."/>
            <person name="Wei L."/>
        </authorList>
    </citation>
    <scope>NUCLEOTIDE SEQUENCE</scope>
    <source>
        <strain evidence="5">KEN1</strain>
        <tissue evidence="5">Leaf</tissue>
    </source>
</reference>
<gene>
    <name evidence="5" type="ORF">Slati_1253300</name>
</gene>
<dbReference type="InterPro" id="IPR015338">
    <property type="entry name" value="GT64_dom"/>
</dbReference>
<evidence type="ECO:0000256" key="2">
    <source>
        <dbReference type="ARBA" id="ARBA00022679"/>
    </source>
</evidence>
<dbReference type="Gene3D" id="3.90.550.10">
    <property type="entry name" value="Spore Coat Polysaccharide Biosynthesis Protein SpsA, Chain A"/>
    <property type="match status" value="1"/>
</dbReference>
<dbReference type="AlphaFoldDB" id="A0AAW2XFD0"/>
<dbReference type="PANTHER" id="PTHR48410:SF1">
    <property type="entry name" value="GLYCOSYLINOSITOL PHOSPHORYLCERAMIDE MANNOSYL TRANSFERASE 1"/>
    <property type="match status" value="1"/>
</dbReference>
<dbReference type="GO" id="GO:0016757">
    <property type="term" value="F:glycosyltransferase activity"/>
    <property type="evidence" value="ECO:0007669"/>
    <property type="project" value="InterPro"/>
</dbReference>
<comment type="caution">
    <text evidence="5">The sequence shown here is derived from an EMBL/GenBank/DDBJ whole genome shotgun (WGS) entry which is preliminary data.</text>
</comment>
<dbReference type="GO" id="GO:0016020">
    <property type="term" value="C:membrane"/>
    <property type="evidence" value="ECO:0007669"/>
    <property type="project" value="InterPro"/>
</dbReference>
<sequence length="233" mass="26237">MRTSLFSRRTIRQGAVLAVGSAKIKLLLACCILFTIIALSGRTTSFMGWKQYAGSLPRSSLPRYDSVKSSQFSYDLPPSSSSKFHGLSDSLGWYFTILGMIENGNQDKYTYSGWWSVWWTGTYSMILSKAAFFHKKYLSMYTYEMPSSIRDYVTKNRNCEDIAMSFLVANATGAPPIWVKGSIFEIGSTGISSLGGHHEKRTQCVNWFAAEYGRMPLLSTSVKAVDSRCSWFW</sequence>
<comment type="similarity">
    <text evidence="1">Belongs to the glycosyltransferase 64 family.</text>
</comment>
<proteinExistence type="inferred from homology"/>
<evidence type="ECO:0000259" key="4">
    <source>
        <dbReference type="Pfam" id="PF09258"/>
    </source>
</evidence>
<keyword evidence="2" id="KW-0808">Transferase</keyword>
<reference evidence="5" key="2">
    <citation type="journal article" date="2024" name="Plant">
        <title>Genomic evolution and insights into agronomic trait innovations of Sesamum species.</title>
        <authorList>
            <person name="Miao H."/>
            <person name="Wang L."/>
            <person name="Qu L."/>
            <person name="Liu H."/>
            <person name="Sun Y."/>
            <person name="Le M."/>
            <person name="Wang Q."/>
            <person name="Wei S."/>
            <person name="Zheng Y."/>
            <person name="Lin W."/>
            <person name="Duan Y."/>
            <person name="Cao H."/>
            <person name="Xiong S."/>
            <person name="Wang X."/>
            <person name="Wei L."/>
            <person name="Li C."/>
            <person name="Ma Q."/>
            <person name="Ju M."/>
            <person name="Zhao R."/>
            <person name="Li G."/>
            <person name="Mu C."/>
            <person name="Tian Q."/>
            <person name="Mei H."/>
            <person name="Zhang T."/>
            <person name="Gao T."/>
            <person name="Zhang H."/>
        </authorList>
    </citation>
    <scope>NUCLEOTIDE SEQUENCE</scope>
    <source>
        <strain evidence="5">KEN1</strain>
    </source>
</reference>
<keyword evidence="3" id="KW-1015">Disulfide bond</keyword>
<dbReference type="InterPro" id="IPR029044">
    <property type="entry name" value="Nucleotide-diphossugar_trans"/>
</dbReference>
<dbReference type="Pfam" id="PF09258">
    <property type="entry name" value="Glyco_transf_64"/>
    <property type="match status" value="1"/>
</dbReference>
<dbReference type="PANTHER" id="PTHR48410">
    <property type="entry name" value="GLYCOSYLINOSITOL PHOSPHORYLCERAMIDE MANNOSYL TRANSFERASE 1"/>
    <property type="match status" value="1"/>
</dbReference>
<organism evidence="5">
    <name type="scientific">Sesamum latifolium</name>
    <dbReference type="NCBI Taxonomy" id="2727402"/>
    <lineage>
        <taxon>Eukaryota</taxon>
        <taxon>Viridiplantae</taxon>
        <taxon>Streptophyta</taxon>
        <taxon>Embryophyta</taxon>
        <taxon>Tracheophyta</taxon>
        <taxon>Spermatophyta</taxon>
        <taxon>Magnoliopsida</taxon>
        <taxon>eudicotyledons</taxon>
        <taxon>Gunneridae</taxon>
        <taxon>Pentapetalae</taxon>
        <taxon>asterids</taxon>
        <taxon>lamiids</taxon>
        <taxon>Lamiales</taxon>
        <taxon>Pedaliaceae</taxon>
        <taxon>Sesamum</taxon>
    </lineage>
</organism>